<evidence type="ECO:0008006" key="4">
    <source>
        <dbReference type="Google" id="ProtNLM"/>
    </source>
</evidence>
<sequence length="1084" mass="119853">MTKSQYTRKDYERMQARLNPALEELRTEIRETLDQHEDRSHLWTRLKEGWELTEEWLGSEDKWPTIMTGEGLKECKDRGKFWPRSTKVLYVTGGEFKGLTKREMNAFAYIVIKGGYEGELGHHLESLRDSFEKTPKARVDVQNYTPRNIADLASPVYDGGLAKHSASRLDDMLVALGDPKPLMRKHYRGEPWKKSLPWNWLNLNGNLFDDVDAPTDAHECLRALNDIVDNIQPWEASPSTKETFGKPSDDGDVQACLRFNILGEKGTFSGAHVDILGGTWLLCLEGVKLWWAFTDTSALDRKYSSQLAAFAEQGVGWNPGAGQNGMQLIPLEAGDYLLMMPGHITPHAPFSMTDCLMTGVPLPNATNRKPSTKPRESTQDAAKPRKPPRPIDSNPRTGLTNMIQGSSRLPSENVPDGLTVPHRRPSRQLSESVRGGTSRGPSGLVGEERTADPRREERQRALSVIEDVSVGPVEDGDALVEDGDGVDPLAFTPRVSVREQLRLPRIERDDPAAPRMRRPRPPVPDPVPDPTKDATHRRRKPESEKPEASEQVPRARTGSGLGPRTGPDEAPARIRPAPDRTESVRERITDDRDSPSESSDDGATSHKGVEDTGRREEIVEKMPYESNDHVSDGGKDDDGLGGRGDVAAENEDVDERVDPDIVDDVDEEMNDPPEAMNQPQTIENDPETDANDNNKGEGSQKMDIDQTQTTQEKGKRKLIEDPADPTTKKPQTKRTKSNADPPGEPMFTQKETNDLGRASELFVGVLGSVMRRNAEAGARDGILAASAAIGANGQGKGPAAAKAGPATQDVNDGGDASGGGTVAPQVAPKLPVKGKKDGDPKTCNGCEKPYSIKNPAARCALTGCRNRRFCTECKDVHNRGFRHEETGLWFDSAKCRDKHPAVQKAEAKRKEEEDGERKKKEDEETAKLAVREKEVLKASEDLRKAKKEAKEKKDRDAAKRQEKADAEIEKLEEELAAAGPAGKITDPLTERCEKCNKVWGGKVAHAECQFDGCEGHSLCGICKGTVRARKNFTGGWTVDKPYVWFCSFECRKGWYDDLDEDEKAKRSPENGELPVERKADKARQ</sequence>
<feature type="compositionally biased region" description="Acidic residues" evidence="1">
    <location>
        <begin position="648"/>
        <end position="671"/>
    </location>
</feature>
<feature type="region of interest" description="Disordered" evidence="1">
    <location>
        <begin position="1061"/>
        <end position="1084"/>
    </location>
</feature>
<feature type="compositionally biased region" description="Basic and acidic residues" evidence="1">
    <location>
        <begin position="1062"/>
        <end position="1084"/>
    </location>
</feature>
<evidence type="ECO:0000256" key="1">
    <source>
        <dbReference type="SAM" id="MobiDB-lite"/>
    </source>
</evidence>
<feature type="region of interest" description="Disordered" evidence="1">
    <location>
        <begin position="945"/>
        <end position="966"/>
    </location>
</feature>
<protein>
    <recommendedName>
        <fullName evidence="4">JmjC domain-containing protein</fullName>
    </recommendedName>
</protein>
<feature type="region of interest" description="Disordered" evidence="1">
    <location>
        <begin position="361"/>
        <end position="756"/>
    </location>
</feature>
<reference evidence="2 3" key="1">
    <citation type="submission" date="2019-07" db="EMBL/GenBank/DDBJ databases">
        <title>Venturia inaequalis Genome Resource.</title>
        <authorList>
            <person name="Lichtner F.J."/>
        </authorList>
    </citation>
    <scope>NUCLEOTIDE SEQUENCE [LARGE SCALE GENOMIC DNA]</scope>
    <source>
        <strain evidence="2 3">DMI_063113</strain>
    </source>
</reference>
<proteinExistence type="predicted"/>
<feature type="region of interest" description="Disordered" evidence="1">
    <location>
        <begin position="791"/>
        <end position="847"/>
    </location>
</feature>
<name>A0A8H3VCQ6_VENIN</name>
<gene>
    <name evidence="2" type="ORF">EG327_004997</name>
</gene>
<feature type="compositionally biased region" description="Basic and acidic residues" evidence="1">
    <location>
        <begin position="566"/>
        <end position="595"/>
    </location>
</feature>
<feature type="compositionally biased region" description="Basic and acidic residues" evidence="1">
    <location>
        <begin position="692"/>
        <end position="704"/>
    </location>
</feature>
<organism evidence="2 3">
    <name type="scientific">Venturia inaequalis</name>
    <name type="common">Apple scab fungus</name>
    <dbReference type="NCBI Taxonomy" id="5025"/>
    <lineage>
        <taxon>Eukaryota</taxon>
        <taxon>Fungi</taxon>
        <taxon>Dikarya</taxon>
        <taxon>Ascomycota</taxon>
        <taxon>Pezizomycotina</taxon>
        <taxon>Dothideomycetes</taxon>
        <taxon>Pleosporomycetidae</taxon>
        <taxon>Venturiales</taxon>
        <taxon>Venturiaceae</taxon>
        <taxon>Venturia</taxon>
    </lineage>
</organism>
<dbReference type="Proteomes" id="UP000490939">
    <property type="component" value="Unassembled WGS sequence"/>
</dbReference>
<evidence type="ECO:0000313" key="3">
    <source>
        <dbReference type="Proteomes" id="UP000490939"/>
    </source>
</evidence>
<feature type="compositionally biased region" description="Polar residues" evidence="1">
    <location>
        <begin position="394"/>
        <end position="410"/>
    </location>
</feature>
<keyword evidence="3" id="KW-1185">Reference proteome</keyword>
<comment type="caution">
    <text evidence="2">The sequence shown here is derived from an EMBL/GenBank/DDBJ whole genome shotgun (WGS) entry which is preliminary data.</text>
</comment>
<feature type="compositionally biased region" description="Basic and acidic residues" evidence="1">
    <location>
        <begin position="496"/>
        <end position="512"/>
    </location>
</feature>
<feature type="compositionally biased region" description="Basic and acidic residues" evidence="1">
    <location>
        <begin position="603"/>
        <end position="640"/>
    </location>
</feature>
<feature type="compositionally biased region" description="Acidic residues" evidence="1">
    <location>
        <begin position="474"/>
        <end position="485"/>
    </location>
</feature>
<accession>A0A8H3VCQ6</accession>
<dbReference type="EMBL" id="WNWR01000292">
    <property type="protein sequence ID" value="KAE9984559.1"/>
    <property type="molecule type" value="Genomic_DNA"/>
</dbReference>
<feature type="region of interest" description="Disordered" evidence="1">
    <location>
        <begin position="900"/>
        <end position="925"/>
    </location>
</feature>
<dbReference type="AlphaFoldDB" id="A0A8H3VCQ6"/>
<feature type="compositionally biased region" description="Low complexity" evidence="1">
    <location>
        <begin position="797"/>
        <end position="806"/>
    </location>
</feature>
<feature type="compositionally biased region" description="Basic and acidic residues" evidence="1">
    <location>
        <begin position="446"/>
        <end position="460"/>
    </location>
</feature>
<evidence type="ECO:0000313" key="2">
    <source>
        <dbReference type="EMBL" id="KAE9984559.1"/>
    </source>
</evidence>
<dbReference type="SUPFAM" id="SSF51197">
    <property type="entry name" value="Clavaminate synthase-like"/>
    <property type="match status" value="1"/>
</dbReference>